<dbReference type="Proteomes" id="UP000823749">
    <property type="component" value="Chromosome 10"/>
</dbReference>
<keyword evidence="2" id="KW-1185">Reference proteome</keyword>
<gene>
    <name evidence="1" type="ORF">RHGRI_028401</name>
</gene>
<evidence type="ECO:0000313" key="1">
    <source>
        <dbReference type="EMBL" id="KAG5527490.1"/>
    </source>
</evidence>
<dbReference type="AlphaFoldDB" id="A0AAV6ILC0"/>
<proteinExistence type="predicted"/>
<protein>
    <submittedName>
        <fullName evidence="1">Uncharacterized protein</fullName>
    </submittedName>
</protein>
<accession>A0AAV6ILC0</accession>
<comment type="caution">
    <text evidence="1">The sequence shown here is derived from an EMBL/GenBank/DDBJ whole genome shotgun (WGS) entry which is preliminary data.</text>
</comment>
<name>A0AAV6ILC0_9ERIC</name>
<evidence type="ECO:0000313" key="2">
    <source>
        <dbReference type="Proteomes" id="UP000823749"/>
    </source>
</evidence>
<sequence length="179" mass="20654">MIDSHVKEQPSSYEDPFEVCLSHFHDIDEDSTIESVNIFLESFIDITRRNSCFVEPQSNEIIPSLWDEQESNFELKPLPPDPNVENVGPTEFMSAVVIPNNGQIEEEKIADENDHCNKELECDFVIVKEPLRPTGRTLLAILLFKNSFPWYADYVFHLNKDIVWSAFKEMGEAKMVMVV</sequence>
<dbReference type="EMBL" id="JACTNZ010000010">
    <property type="protein sequence ID" value="KAG5527490.1"/>
    <property type="molecule type" value="Genomic_DNA"/>
</dbReference>
<reference evidence="1" key="1">
    <citation type="submission" date="2020-08" db="EMBL/GenBank/DDBJ databases">
        <title>Plant Genome Project.</title>
        <authorList>
            <person name="Zhang R.-G."/>
        </authorList>
    </citation>
    <scope>NUCLEOTIDE SEQUENCE</scope>
    <source>
        <strain evidence="1">WSP0</strain>
        <tissue evidence="1">Leaf</tissue>
    </source>
</reference>
<organism evidence="1 2">
    <name type="scientific">Rhododendron griersonianum</name>
    <dbReference type="NCBI Taxonomy" id="479676"/>
    <lineage>
        <taxon>Eukaryota</taxon>
        <taxon>Viridiplantae</taxon>
        <taxon>Streptophyta</taxon>
        <taxon>Embryophyta</taxon>
        <taxon>Tracheophyta</taxon>
        <taxon>Spermatophyta</taxon>
        <taxon>Magnoliopsida</taxon>
        <taxon>eudicotyledons</taxon>
        <taxon>Gunneridae</taxon>
        <taxon>Pentapetalae</taxon>
        <taxon>asterids</taxon>
        <taxon>Ericales</taxon>
        <taxon>Ericaceae</taxon>
        <taxon>Ericoideae</taxon>
        <taxon>Rhodoreae</taxon>
        <taxon>Rhododendron</taxon>
    </lineage>
</organism>